<feature type="transmembrane region" description="Helical" evidence="2">
    <location>
        <begin position="20"/>
        <end position="50"/>
    </location>
</feature>
<dbReference type="AlphaFoldDB" id="W4KDS8"/>
<dbReference type="GeneID" id="20676945"/>
<dbReference type="KEGG" id="hir:HETIRDRAFT_458772"/>
<dbReference type="OrthoDB" id="2744793at2759"/>
<evidence type="ECO:0000313" key="4">
    <source>
        <dbReference type="Proteomes" id="UP000030671"/>
    </source>
</evidence>
<feature type="compositionally biased region" description="Basic residues" evidence="1">
    <location>
        <begin position="327"/>
        <end position="339"/>
    </location>
</feature>
<reference evidence="3 4" key="1">
    <citation type="journal article" date="2012" name="New Phytol.">
        <title>Insight into trade-off between wood decay and parasitism from the genome of a fungal forest pathogen.</title>
        <authorList>
            <person name="Olson A."/>
            <person name="Aerts A."/>
            <person name="Asiegbu F."/>
            <person name="Belbahri L."/>
            <person name="Bouzid O."/>
            <person name="Broberg A."/>
            <person name="Canback B."/>
            <person name="Coutinho P.M."/>
            <person name="Cullen D."/>
            <person name="Dalman K."/>
            <person name="Deflorio G."/>
            <person name="van Diepen L.T."/>
            <person name="Dunand C."/>
            <person name="Duplessis S."/>
            <person name="Durling M."/>
            <person name="Gonthier P."/>
            <person name="Grimwood J."/>
            <person name="Fossdal C.G."/>
            <person name="Hansson D."/>
            <person name="Henrissat B."/>
            <person name="Hietala A."/>
            <person name="Himmelstrand K."/>
            <person name="Hoffmeister D."/>
            <person name="Hogberg N."/>
            <person name="James T.Y."/>
            <person name="Karlsson M."/>
            <person name="Kohler A."/>
            <person name="Kues U."/>
            <person name="Lee Y.H."/>
            <person name="Lin Y.C."/>
            <person name="Lind M."/>
            <person name="Lindquist E."/>
            <person name="Lombard V."/>
            <person name="Lucas S."/>
            <person name="Lunden K."/>
            <person name="Morin E."/>
            <person name="Murat C."/>
            <person name="Park J."/>
            <person name="Raffaello T."/>
            <person name="Rouze P."/>
            <person name="Salamov A."/>
            <person name="Schmutz J."/>
            <person name="Solheim H."/>
            <person name="Stahlberg J."/>
            <person name="Velez H."/>
            <person name="de Vries R.P."/>
            <person name="Wiebenga A."/>
            <person name="Woodward S."/>
            <person name="Yakovlev I."/>
            <person name="Garbelotto M."/>
            <person name="Martin F."/>
            <person name="Grigoriev I.V."/>
            <person name="Stenlid J."/>
        </authorList>
    </citation>
    <scope>NUCLEOTIDE SEQUENCE [LARGE SCALE GENOMIC DNA]</scope>
    <source>
        <strain evidence="3 4">TC 32-1</strain>
    </source>
</reference>
<name>W4KDS8_HETIT</name>
<dbReference type="RefSeq" id="XP_009545716.1">
    <property type="nucleotide sequence ID" value="XM_009547421.1"/>
</dbReference>
<feature type="transmembrane region" description="Helical" evidence="2">
    <location>
        <begin position="142"/>
        <end position="162"/>
    </location>
</feature>
<keyword evidence="2" id="KW-0472">Membrane</keyword>
<protein>
    <submittedName>
        <fullName evidence="3">Uncharacterized protein</fullName>
    </submittedName>
</protein>
<evidence type="ECO:0000313" key="3">
    <source>
        <dbReference type="EMBL" id="ETW83470.1"/>
    </source>
</evidence>
<evidence type="ECO:0000256" key="1">
    <source>
        <dbReference type="SAM" id="MobiDB-lite"/>
    </source>
</evidence>
<evidence type="ECO:0000256" key="2">
    <source>
        <dbReference type="SAM" id="Phobius"/>
    </source>
</evidence>
<feature type="transmembrane region" description="Helical" evidence="2">
    <location>
        <begin position="209"/>
        <end position="234"/>
    </location>
</feature>
<dbReference type="HOGENOM" id="CLU_044614_9_3_1"/>
<dbReference type="eggNOG" id="ENOG502SS3Y">
    <property type="taxonomic scope" value="Eukaryota"/>
</dbReference>
<feature type="transmembrane region" description="Helical" evidence="2">
    <location>
        <begin position="81"/>
        <end position="100"/>
    </location>
</feature>
<organism evidence="3 4">
    <name type="scientific">Heterobasidion irregulare (strain TC 32-1)</name>
    <dbReference type="NCBI Taxonomy" id="747525"/>
    <lineage>
        <taxon>Eukaryota</taxon>
        <taxon>Fungi</taxon>
        <taxon>Dikarya</taxon>
        <taxon>Basidiomycota</taxon>
        <taxon>Agaricomycotina</taxon>
        <taxon>Agaricomycetes</taxon>
        <taxon>Russulales</taxon>
        <taxon>Bondarzewiaceae</taxon>
        <taxon>Heterobasidion</taxon>
        <taxon>Heterobasidion annosum species complex</taxon>
    </lineage>
</organism>
<accession>W4KDS8</accession>
<proteinExistence type="predicted"/>
<sequence>MSSTDIDADALLLQYLGEDFVAGAVSLVFESLLYGAYLVLICFSTLYLSVASRVPRLSSRITDMAASFYFSWRGPKNAHTVALLAVTLLMFAMSSTLLSMDIVNLILTIRGTTIAHLGYSLQDKADMTDDSLIPFFWVENGIFPFEFALGDGVVVWRAWALWKDSNRKALIAPLVLLAGSLGTSVAYVGCTARNGFPHPDANPPGCNDLYLASLCASMATNAAATVLIAWRAWMHRRYLKEMLGASTGKTRVQKVLVLLVESGAIYLAVWISQIYNFFPIAIARGAAYDADLTVTSACNQIVGIYPTLVIVLVSLQRTTWDSPGASRQRHTHTHAHTHTHTGMQFAAAPTPASAVDTSTDTVLSRGGGAGRRDAVHPVSGPFKAQAAGDRESDESGEICGDAAEEEGGKKAGTVV</sequence>
<keyword evidence="2" id="KW-1133">Transmembrane helix</keyword>
<keyword evidence="4" id="KW-1185">Reference proteome</keyword>
<feature type="transmembrane region" description="Helical" evidence="2">
    <location>
        <begin position="169"/>
        <end position="189"/>
    </location>
</feature>
<dbReference type="InParanoid" id="W4KDS8"/>
<feature type="transmembrane region" description="Helical" evidence="2">
    <location>
        <begin position="255"/>
        <end position="275"/>
    </location>
</feature>
<gene>
    <name evidence="3" type="ORF">HETIRDRAFT_458772</name>
</gene>
<dbReference type="EMBL" id="KI925457">
    <property type="protein sequence ID" value="ETW83470.1"/>
    <property type="molecule type" value="Genomic_DNA"/>
</dbReference>
<keyword evidence="2" id="KW-0812">Transmembrane</keyword>
<dbReference type="Proteomes" id="UP000030671">
    <property type="component" value="Unassembled WGS sequence"/>
</dbReference>
<feature type="region of interest" description="Disordered" evidence="1">
    <location>
        <begin position="321"/>
        <end position="415"/>
    </location>
</feature>